<dbReference type="Gene3D" id="3.10.20.90">
    <property type="entry name" value="Phosphatidylinositol 3-kinase Catalytic Subunit, Chain A, domain 1"/>
    <property type="match status" value="1"/>
</dbReference>
<dbReference type="PANTHER" id="PTHR14942:SF0">
    <property type="entry name" value="U11_U12 SMALL NUCLEAR RIBONUCLEOPROTEIN 25 KDA PROTEIN"/>
    <property type="match status" value="1"/>
</dbReference>
<dbReference type="SUPFAM" id="SSF54236">
    <property type="entry name" value="Ubiquitin-like"/>
    <property type="match status" value="1"/>
</dbReference>
<evidence type="ECO:0000313" key="3">
    <source>
        <dbReference type="EMBL" id="NXT27368.1"/>
    </source>
</evidence>
<gene>
    <name evidence="3" type="primary">Snrnp25</name>
    <name evidence="3" type="ORF">SYRPAR_R00628</name>
</gene>
<name>A0A7L3B9U9_9AVES</name>
<reference evidence="3 4" key="1">
    <citation type="submission" date="2019-09" db="EMBL/GenBank/DDBJ databases">
        <title>Bird 10,000 Genomes (B10K) Project - Family phase.</title>
        <authorList>
            <person name="Zhang G."/>
        </authorList>
    </citation>
    <scope>NUCLEOTIDE SEQUENCE [LARGE SCALE GENOMIC DNA]</scope>
    <source>
        <strain evidence="3">B10K-DU-003-42</strain>
        <tissue evidence="3">Mixed tissue sample</tissue>
    </source>
</reference>
<dbReference type="InterPro" id="IPR000626">
    <property type="entry name" value="Ubiquitin-like_dom"/>
</dbReference>
<feature type="region of interest" description="Disordered" evidence="1">
    <location>
        <begin position="1"/>
        <end position="21"/>
    </location>
</feature>
<evidence type="ECO:0000259" key="2">
    <source>
        <dbReference type="PROSITE" id="PS50053"/>
    </source>
</evidence>
<dbReference type="Pfam" id="PF18036">
    <property type="entry name" value="Ubiquitin_4"/>
    <property type="match status" value="1"/>
</dbReference>
<dbReference type="EMBL" id="VZTO01021911">
    <property type="protein sequence ID" value="NXT27368.1"/>
    <property type="molecule type" value="Genomic_DNA"/>
</dbReference>
<feature type="non-terminal residue" evidence="3">
    <location>
        <position position="1"/>
    </location>
</feature>
<accession>A0A7L3B9U9</accession>
<dbReference type="PROSITE" id="PS50053">
    <property type="entry name" value="UBIQUITIN_2"/>
    <property type="match status" value="1"/>
</dbReference>
<comment type="caution">
    <text evidence="3">The sequence shown here is derived from an EMBL/GenBank/DDBJ whole genome shotgun (WGS) entry which is preliminary data.</text>
</comment>
<feature type="region of interest" description="Disordered" evidence="1">
    <location>
        <begin position="97"/>
        <end position="117"/>
    </location>
</feature>
<dbReference type="InterPro" id="IPR039690">
    <property type="entry name" value="SNRNP25"/>
</dbReference>
<evidence type="ECO:0000313" key="4">
    <source>
        <dbReference type="Proteomes" id="UP000536260"/>
    </source>
</evidence>
<dbReference type="GO" id="GO:0005689">
    <property type="term" value="C:U12-type spliceosomal complex"/>
    <property type="evidence" value="ECO:0007669"/>
    <property type="project" value="TreeGrafter"/>
</dbReference>
<dbReference type="CDD" id="cd17058">
    <property type="entry name" value="Ubl_SNRNP25"/>
    <property type="match status" value="1"/>
</dbReference>
<evidence type="ECO:0000256" key="1">
    <source>
        <dbReference type="SAM" id="MobiDB-lite"/>
    </source>
</evidence>
<proteinExistence type="predicted"/>
<protein>
    <submittedName>
        <fullName evidence="3">SNR25 protein</fullName>
    </submittedName>
</protein>
<dbReference type="InterPro" id="IPR029071">
    <property type="entry name" value="Ubiquitin-like_domsf"/>
</dbReference>
<feature type="domain" description="Ubiquitin-like" evidence="2">
    <location>
        <begin position="138"/>
        <end position="228"/>
    </location>
</feature>
<dbReference type="AlphaFoldDB" id="A0A7L3B9U9"/>
<dbReference type="GO" id="GO:0000398">
    <property type="term" value="P:mRNA splicing, via spliceosome"/>
    <property type="evidence" value="ECO:0007669"/>
    <property type="project" value="InterPro"/>
</dbReference>
<feature type="non-terminal residue" evidence="3">
    <location>
        <position position="228"/>
    </location>
</feature>
<sequence>PPPPGPPHLPRDVAHVGAGGAGEAVAARPLLGHQHVAAGRAEQQHRGFRRPARPFRRRAGMAAEAEEELAHAEVLELFQAALARLVQDPLLCDLPPQVGPGPGLGGGGGGTGSDGPCPPQVTAEEIGSQVALEYGQAMTVRVCKADGETMPVVVVQNASVLELKKALRRHVQLRQARQGGVQHLSWKYIWRTYHLTYAGEKLADDRKKLREYGIRNRDEVSFIKKLRK</sequence>
<dbReference type="Proteomes" id="UP000536260">
    <property type="component" value="Unassembled WGS sequence"/>
</dbReference>
<dbReference type="InterPro" id="IPR040610">
    <property type="entry name" value="SNRNP25_ubiquitin"/>
</dbReference>
<feature type="compositionally biased region" description="Gly residues" evidence="1">
    <location>
        <begin position="100"/>
        <end position="113"/>
    </location>
</feature>
<dbReference type="PANTHER" id="PTHR14942">
    <property type="entry name" value="U11/U12 SMALL NUCLEAR RIBONUCLEOPROTEIN 25 KDA PROTEIN"/>
    <property type="match status" value="1"/>
</dbReference>
<organism evidence="3 4">
    <name type="scientific">Syrrhaptes paradoxus</name>
    <name type="common">Pallas's sandgrouse</name>
    <dbReference type="NCBI Taxonomy" id="302527"/>
    <lineage>
        <taxon>Eukaryota</taxon>
        <taxon>Metazoa</taxon>
        <taxon>Chordata</taxon>
        <taxon>Craniata</taxon>
        <taxon>Vertebrata</taxon>
        <taxon>Euteleostomi</taxon>
        <taxon>Archelosauria</taxon>
        <taxon>Archosauria</taxon>
        <taxon>Dinosauria</taxon>
        <taxon>Saurischia</taxon>
        <taxon>Theropoda</taxon>
        <taxon>Coelurosauria</taxon>
        <taxon>Aves</taxon>
        <taxon>Neognathae</taxon>
        <taxon>Neoaves</taxon>
        <taxon>Columbimorphae</taxon>
        <taxon>Pterocliformes</taxon>
        <taxon>Pteroclidae</taxon>
        <taxon>Syrrhaptes</taxon>
    </lineage>
</organism>
<keyword evidence="4" id="KW-1185">Reference proteome</keyword>